<dbReference type="OrthoDB" id="206354at2759"/>
<gene>
    <name evidence="5" type="ORF">NMOB1V02_LOCUS10102</name>
</gene>
<evidence type="ECO:0008006" key="7">
    <source>
        <dbReference type="Google" id="ProtNLM"/>
    </source>
</evidence>
<keyword evidence="2" id="KW-0963">Cytoplasm</keyword>
<protein>
    <recommendedName>
        <fullName evidence="7">N(6)-adenine-specific DNA methyltransferase 2</fullName>
    </recommendedName>
</protein>
<dbReference type="PANTHER" id="PTHR13200:SF0">
    <property type="entry name" value="EEF1A LYSINE METHYLTRANSFERASE 1"/>
    <property type="match status" value="1"/>
</dbReference>
<comment type="subcellular location">
    <subcellularLocation>
        <location evidence="1">Cytoplasm</location>
    </subcellularLocation>
</comment>
<keyword evidence="6" id="KW-1185">Reference proteome</keyword>
<evidence type="ECO:0000313" key="5">
    <source>
        <dbReference type="EMBL" id="CAD7282478.1"/>
    </source>
</evidence>
<dbReference type="GO" id="GO:0005737">
    <property type="term" value="C:cytoplasm"/>
    <property type="evidence" value="ECO:0007669"/>
    <property type="project" value="UniProtKB-SubCell"/>
</dbReference>
<dbReference type="PANTHER" id="PTHR13200">
    <property type="entry name" value="EEF1A LYSINE METHYLTRANSFERASE 1"/>
    <property type="match status" value="1"/>
</dbReference>
<accession>A0A7R9BYU5</accession>
<evidence type="ECO:0000256" key="1">
    <source>
        <dbReference type="ARBA" id="ARBA00004496"/>
    </source>
</evidence>
<name>A0A7R9BYU5_9CRUS</name>
<dbReference type="InterPro" id="IPR041370">
    <property type="entry name" value="Mlase_EEF1AKMT1/ZCCHC4"/>
</dbReference>
<dbReference type="EMBL" id="OA885920">
    <property type="protein sequence ID" value="CAD7282478.1"/>
    <property type="molecule type" value="Genomic_DNA"/>
</dbReference>
<evidence type="ECO:0000256" key="2">
    <source>
        <dbReference type="ARBA" id="ARBA00022490"/>
    </source>
</evidence>
<evidence type="ECO:0000256" key="3">
    <source>
        <dbReference type="ARBA" id="ARBA00022603"/>
    </source>
</evidence>
<evidence type="ECO:0000256" key="4">
    <source>
        <dbReference type="ARBA" id="ARBA00022679"/>
    </source>
</evidence>
<dbReference type="Pfam" id="PF10237">
    <property type="entry name" value="N6-adenineMlase"/>
    <property type="match status" value="1"/>
</dbReference>
<reference evidence="5" key="1">
    <citation type="submission" date="2020-11" db="EMBL/GenBank/DDBJ databases">
        <authorList>
            <person name="Tran Van P."/>
        </authorList>
    </citation>
    <scope>NUCLEOTIDE SEQUENCE</scope>
</reference>
<proteinExistence type="predicted"/>
<dbReference type="Proteomes" id="UP000678499">
    <property type="component" value="Unassembled WGS sequence"/>
</dbReference>
<keyword evidence="3" id="KW-0489">Methyltransferase</keyword>
<dbReference type="InterPro" id="IPR019369">
    <property type="entry name" value="Efm5/EEF1AKMT1"/>
</dbReference>
<dbReference type="EMBL" id="CAJPEX010003883">
    <property type="protein sequence ID" value="CAG0922630.1"/>
    <property type="molecule type" value="Genomic_DNA"/>
</dbReference>
<dbReference type="GO" id="GO:0016279">
    <property type="term" value="F:protein-lysine N-methyltransferase activity"/>
    <property type="evidence" value="ECO:0007669"/>
    <property type="project" value="InterPro"/>
</dbReference>
<evidence type="ECO:0000313" key="6">
    <source>
        <dbReference type="Proteomes" id="UP000678499"/>
    </source>
</evidence>
<dbReference type="AlphaFoldDB" id="A0A7R9BYU5"/>
<dbReference type="GO" id="GO:0032259">
    <property type="term" value="P:methylation"/>
    <property type="evidence" value="ECO:0007669"/>
    <property type="project" value="UniProtKB-KW"/>
</dbReference>
<keyword evidence="4" id="KW-0808">Transferase</keyword>
<sequence>MLTDACSLSEETATTLCNAVLERELLNLGKPAADGPLHFEEDWQLNQFWYSDKTAAFILAKAVVQLSSDSGKIACLSCPTLFRELVSLMCHSNAVFAFPNFHFYDYRDLLALPSVFGASFDIVVADPLLLSDECLTRVAEAISYIAKKGAKVLLCILATLWRRPRERFWDYKSRSFSPSTRRIWRMSSSAFQTLTSIHYCCDLSSVLDDDVAFVEDHRFIDSCRPGPDNGVTADEEDDCMAVVEG</sequence>
<organism evidence="5">
    <name type="scientific">Notodromas monacha</name>
    <dbReference type="NCBI Taxonomy" id="399045"/>
    <lineage>
        <taxon>Eukaryota</taxon>
        <taxon>Metazoa</taxon>
        <taxon>Ecdysozoa</taxon>
        <taxon>Arthropoda</taxon>
        <taxon>Crustacea</taxon>
        <taxon>Oligostraca</taxon>
        <taxon>Ostracoda</taxon>
        <taxon>Podocopa</taxon>
        <taxon>Podocopida</taxon>
        <taxon>Cypridocopina</taxon>
        <taxon>Cypridoidea</taxon>
        <taxon>Cyprididae</taxon>
        <taxon>Notodromas</taxon>
    </lineage>
</organism>